<proteinExistence type="predicted"/>
<gene>
    <name evidence="1" type="ORF">CEXT_228211</name>
</gene>
<organism evidence="1 2">
    <name type="scientific">Caerostris extrusa</name>
    <name type="common">Bark spider</name>
    <name type="synonym">Caerostris bankana</name>
    <dbReference type="NCBI Taxonomy" id="172846"/>
    <lineage>
        <taxon>Eukaryota</taxon>
        <taxon>Metazoa</taxon>
        <taxon>Ecdysozoa</taxon>
        <taxon>Arthropoda</taxon>
        <taxon>Chelicerata</taxon>
        <taxon>Arachnida</taxon>
        <taxon>Araneae</taxon>
        <taxon>Araneomorphae</taxon>
        <taxon>Entelegynae</taxon>
        <taxon>Araneoidea</taxon>
        <taxon>Araneidae</taxon>
        <taxon>Caerostris</taxon>
    </lineage>
</organism>
<comment type="caution">
    <text evidence="1">The sequence shown here is derived from an EMBL/GenBank/DDBJ whole genome shotgun (WGS) entry which is preliminary data.</text>
</comment>
<name>A0AAV4V332_CAEEX</name>
<accession>A0AAV4V332</accession>
<dbReference type="AlphaFoldDB" id="A0AAV4V332"/>
<sequence>MTDAADIFKARPDASRDAGVLPPIISNGNRTVSVPIIRRKPKSWLQLISLKLARHVTRGSSPPIISVGNRTVRVPIIRKETEELDNKSIDCVFGGEVRKQEELEAGKEFVFVPVLSLRNEFAMIVSAHEYITTEGVK</sequence>
<protein>
    <submittedName>
        <fullName evidence="1">Uncharacterized protein</fullName>
    </submittedName>
</protein>
<evidence type="ECO:0000313" key="2">
    <source>
        <dbReference type="Proteomes" id="UP001054945"/>
    </source>
</evidence>
<keyword evidence="2" id="KW-1185">Reference proteome</keyword>
<dbReference type="Proteomes" id="UP001054945">
    <property type="component" value="Unassembled WGS sequence"/>
</dbReference>
<dbReference type="EMBL" id="BPLR01013871">
    <property type="protein sequence ID" value="GIY64381.1"/>
    <property type="molecule type" value="Genomic_DNA"/>
</dbReference>
<evidence type="ECO:0000313" key="1">
    <source>
        <dbReference type="EMBL" id="GIY64381.1"/>
    </source>
</evidence>
<reference evidence="1 2" key="1">
    <citation type="submission" date="2021-06" db="EMBL/GenBank/DDBJ databases">
        <title>Caerostris extrusa draft genome.</title>
        <authorList>
            <person name="Kono N."/>
            <person name="Arakawa K."/>
        </authorList>
    </citation>
    <scope>NUCLEOTIDE SEQUENCE [LARGE SCALE GENOMIC DNA]</scope>
</reference>